<feature type="domain" description="DUF927" evidence="1">
    <location>
        <begin position="107"/>
        <end position="379"/>
    </location>
</feature>
<keyword evidence="3" id="KW-0067">ATP-binding</keyword>
<organism evidence="3 4">
    <name type="scientific">Clostridium disporicum</name>
    <dbReference type="NCBI Taxonomy" id="84024"/>
    <lineage>
        <taxon>Bacteria</taxon>
        <taxon>Bacillati</taxon>
        <taxon>Bacillota</taxon>
        <taxon>Clostridia</taxon>
        <taxon>Eubacteriales</taxon>
        <taxon>Clostridiaceae</taxon>
        <taxon>Clostridium</taxon>
    </lineage>
</organism>
<keyword evidence="3" id="KW-0378">Hydrolase</keyword>
<dbReference type="EMBL" id="CYZX01000003">
    <property type="protein sequence ID" value="CUN87066.1"/>
    <property type="molecule type" value="Genomic_DNA"/>
</dbReference>
<dbReference type="Pfam" id="PF18662">
    <property type="entry name" value="HTH_56"/>
    <property type="match status" value="1"/>
</dbReference>
<accession>A0A174AHW4</accession>
<protein>
    <submittedName>
        <fullName evidence="3">Superfamily II helicase</fullName>
    </submittedName>
</protein>
<sequence>MNNNFADELINLGFMESLILNMGKNEIIDKKNFEYIYSIDDEVEREIILAKLFNRASDLNITKQFKAVEKAYKKQQMKDIKPKESNNFIDFSNPPLEDLQCGEWIADDSGVWKTELKNIQQVKEVACPHPILPVERLVNIETGMEKVKIAFYKDNIWKEVVIERSVIANKSIIINIADRGIGVNSNNAGNLVTYITDVLDTNVDKIPVSRSISKVGWIDKEFSPYAENLKYDGDIAFKEVYDSIKEKGDYEAWKSFCIKLRSESKIVKILMAASFASCLLKITGTLPFIIHLWGGTGAGKTVGLMVAMSIWGDPSLGKLVKTLNSTAVAMGRYASFMNSLPIAFDELQIIKDKYESFDSLIMQLTEGIDRSRGKSYGGVDVQGTWQNIFMFSGEEPIVQENSGGGVKNRVIEIEAKESVIEDGNYTANFVRENYGFAGKDFIDNLITNKEVNIIYSEFIKMVQESSDITDKQVLSTAAILLGDELSNFIFGDEKLEISDITEFIPKNSEKDVTKNIYDLILDWIGQNINKFKENESGEIWGKLDNIKKECFINKTVLMKMLNSHRINFNAVKDKLYKVGLITKNSQGRYVHQTRIFGAMTNCIKLNIAIEDEEEIKRDFKEREVSNKSALIAFDLH</sequence>
<dbReference type="Proteomes" id="UP000095594">
    <property type="component" value="Unassembled WGS sequence"/>
</dbReference>
<dbReference type="GO" id="GO:0004386">
    <property type="term" value="F:helicase activity"/>
    <property type="evidence" value="ECO:0007669"/>
    <property type="project" value="UniProtKB-KW"/>
</dbReference>
<dbReference type="InterPro" id="IPR040538">
    <property type="entry name" value="Cch_HTH"/>
</dbReference>
<keyword evidence="3" id="KW-0547">Nucleotide-binding</keyword>
<evidence type="ECO:0000259" key="1">
    <source>
        <dbReference type="Pfam" id="PF06048"/>
    </source>
</evidence>
<dbReference type="InterPro" id="IPR009270">
    <property type="entry name" value="DUF927"/>
</dbReference>
<name>A0A174AHW4_9CLOT</name>
<evidence type="ECO:0000313" key="4">
    <source>
        <dbReference type="Proteomes" id="UP000095594"/>
    </source>
</evidence>
<reference evidence="3 4" key="1">
    <citation type="submission" date="2015-09" db="EMBL/GenBank/DDBJ databases">
        <authorList>
            <consortium name="Pathogen Informatics"/>
        </authorList>
    </citation>
    <scope>NUCLEOTIDE SEQUENCE [LARGE SCALE GENOMIC DNA]</scope>
    <source>
        <strain evidence="3 4">2789STDY5834856</strain>
    </source>
</reference>
<keyword evidence="3" id="KW-0347">Helicase</keyword>
<evidence type="ECO:0000313" key="3">
    <source>
        <dbReference type="EMBL" id="CUN87066.1"/>
    </source>
</evidence>
<dbReference type="Pfam" id="PF06048">
    <property type="entry name" value="DUF927"/>
    <property type="match status" value="1"/>
</dbReference>
<gene>
    <name evidence="3" type="ORF">ERS852471_00600</name>
</gene>
<evidence type="ECO:0000259" key="2">
    <source>
        <dbReference type="Pfam" id="PF18662"/>
    </source>
</evidence>
<proteinExistence type="predicted"/>
<feature type="domain" description="Cch helix turn helix" evidence="2">
    <location>
        <begin position="511"/>
        <end position="606"/>
    </location>
</feature>
<dbReference type="RefSeq" id="WP_055263775.1">
    <property type="nucleotide sequence ID" value="NZ_CABIXQ010000003.1"/>
</dbReference>
<dbReference type="OrthoDB" id="158067at2"/>
<dbReference type="AlphaFoldDB" id="A0A174AHW4"/>